<dbReference type="AlphaFoldDB" id="A0A840UQK5"/>
<evidence type="ECO:0000256" key="2">
    <source>
        <dbReference type="ARBA" id="ARBA00004818"/>
    </source>
</evidence>
<evidence type="ECO:0000256" key="3">
    <source>
        <dbReference type="ARBA" id="ARBA00006171"/>
    </source>
</evidence>
<dbReference type="SFLD" id="SFLDS00003">
    <property type="entry name" value="Haloacid_Dehalogenase"/>
    <property type="match status" value="1"/>
</dbReference>
<reference evidence="5 6" key="1">
    <citation type="submission" date="2020-08" db="EMBL/GenBank/DDBJ databases">
        <title>Genomic Encyclopedia of Type Strains, Phase IV (KMG-IV): sequencing the most valuable type-strain genomes for metagenomic binning, comparative biology and taxonomic classification.</title>
        <authorList>
            <person name="Goeker M."/>
        </authorList>
    </citation>
    <scope>NUCLEOTIDE SEQUENCE [LARGE SCALE GENOMIC DNA]</scope>
    <source>
        <strain evidence="5 6">DSM 28570</strain>
    </source>
</reference>
<dbReference type="CDD" id="cd01427">
    <property type="entry name" value="HAD_like"/>
    <property type="match status" value="1"/>
</dbReference>
<dbReference type="GO" id="GO:0008967">
    <property type="term" value="F:phosphoglycolate phosphatase activity"/>
    <property type="evidence" value="ECO:0007669"/>
    <property type="project" value="UniProtKB-EC"/>
</dbReference>
<organism evidence="5 6">
    <name type="scientific">Desulfoprunum benzoelyticum</name>
    <dbReference type="NCBI Taxonomy" id="1506996"/>
    <lineage>
        <taxon>Bacteria</taxon>
        <taxon>Pseudomonadati</taxon>
        <taxon>Thermodesulfobacteriota</taxon>
        <taxon>Desulfobulbia</taxon>
        <taxon>Desulfobulbales</taxon>
        <taxon>Desulfobulbaceae</taxon>
        <taxon>Desulfoprunum</taxon>
    </lineage>
</organism>
<evidence type="ECO:0000313" key="6">
    <source>
        <dbReference type="Proteomes" id="UP000539642"/>
    </source>
</evidence>
<protein>
    <recommendedName>
        <fullName evidence="4">phosphoglycolate phosphatase</fullName>
        <ecNumber evidence="4">3.1.3.18</ecNumber>
    </recommendedName>
</protein>
<dbReference type="SUPFAM" id="SSF56784">
    <property type="entry name" value="HAD-like"/>
    <property type="match status" value="1"/>
</dbReference>
<dbReference type="RefSeq" id="WP_183348188.1">
    <property type="nucleotide sequence ID" value="NZ_JACHEO010000002.1"/>
</dbReference>
<evidence type="ECO:0000256" key="1">
    <source>
        <dbReference type="ARBA" id="ARBA00000830"/>
    </source>
</evidence>
<dbReference type="GO" id="GO:0005829">
    <property type="term" value="C:cytosol"/>
    <property type="evidence" value="ECO:0007669"/>
    <property type="project" value="TreeGrafter"/>
</dbReference>
<dbReference type="InterPro" id="IPR023214">
    <property type="entry name" value="HAD_sf"/>
</dbReference>
<dbReference type="Pfam" id="PF13419">
    <property type="entry name" value="HAD_2"/>
    <property type="match status" value="1"/>
</dbReference>
<keyword evidence="5" id="KW-0378">Hydrolase</keyword>
<dbReference type="Proteomes" id="UP000539642">
    <property type="component" value="Unassembled WGS sequence"/>
</dbReference>
<dbReference type="InterPro" id="IPR036412">
    <property type="entry name" value="HAD-like_sf"/>
</dbReference>
<dbReference type="PANTHER" id="PTHR43434:SF1">
    <property type="entry name" value="PHOSPHOGLYCOLATE PHOSPHATASE"/>
    <property type="match status" value="1"/>
</dbReference>
<dbReference type="EMBL" id="JACHEO010000002">
    <property type="protein sequence ID" value="MBB5346903.1"/>
    <property type="molecule type" value="Genomic_DNA"/>
</dbReference>
<dbReference type="Gene3D" id="1.10.150.240">
    <property type="entry name" value="Putative phosphatase, domain 2"/>
    <property type="match status" value="1"/>
</dbReference>
<dbReference type="SFLD" id="SFLDG01129">
    <property type="entry name" value="C1.5:_HAD__Beta-PGM__Phosphata"/>
    <property type="match status" value="1"/>
</dbReference>
<accession>A0A840UQK5</accession>
<dbReference type="GO" id="GO:0006281">
    <property type="term" value="P:DNA repair"/>
    <property type="evidence" value="ECO:0007669"/>
    <property type="project" value="TreeGrafter"/>
</dbReference>
<dbReference type="PANTHER" id="PTHR43434">
    <property type="entry name" value="PHOSPHOGLYCOLATE PHOSPHATASE"/>
    <property type="match status" value="1"/>
</dbReference>
<comment type="pathway">
    <text evidence="2">Organic acid metabolism; glycolate biosynthesis; glycolate from 2-phosphoglycolate: step 1/1.</text>
</comment>
<dbReference type="InterPro" id="IPR050155">
    <property type="entry name" value="HAD-like_hydrolase_sf"/>
</dbReference>
<name>A0A840UQK5_9BACT</name>
<dbReference type="Gene3D" id="3.40.50.1000">
    <property type="entry name" value="HAD superfamily/HAD-like"/>
    <property type="match status" value="1"/>
</dbReference>
<proteinExistence type="inferred from homology"/>
<dbReference type="InterPro" id="IPR041492">
    <property type="entry name" value="HAD_2"/>
</dbReference>
<gene>
    <name evidence="5" type="ORF">HNQ81_000613</name>
</gene>
<evidence type="ECO:0000313" key="5">
    <source>
        <dbReference type="EMBL" id="MBB5346903.1"/>
    </source>
</evidence>
<sequence length="214" mass="24697">MLKLIVFDCDGVLFDSRESNRHFYNHLLHHFGKPPMTEEECDFAHIHNTMDAIAHIFRHYPELDLQEVDRFRLSCDYAPFLQMLTVERDLTTFLDTVHPHYHLAISTNRTNTMEPLLQKFQLRHYFGKVMTAQNAKRPKPAPDALLEILSHYDCSPDESIYIGDSTIDQLHAGSCSVPFIAFKNRRLDAAYHVEGFMEILALPPFAGQHLGQDA</sequence>
<comment type="catalytic activity">
    <reaction evidence="1">
        <text>2-phosphoglycolate + H2O = glycolate + phosphate</text>
        <dbReference type="Rhea" id="RHEA:14369"/>
        <dbReference type="ChEBI" id="CHEBI:15377"/>
        <dbReference type="ChEBI" id="CHEBI:29805"/>
        <dbReference type="ChEBI" id="CHEBI:43474"/>
        <dbReference type="ChEBI" id="CHEBI:58033"/>
        <dbReference type="EC" id="3.1.3.18"/>
    </reaction>
</comment>
<dbReference type="InterPro" id="IPR023198">
    <property type="entry name" value="PGP-like_dom2"/>
</dbReference>
<evidence type="ECO:0000256" key="4">
    <source>
        <dbReference type="ARBA" id="ARBA00013078"/>
    </source>
</evidence>
<dbReference type="EC" id="3.1.3.18" evidence="4"/>
<keyword evidence="6" id="KW-1185">Reference proteome</keyword>
<comment type="similarity">
    <text evidence="3">Belongs to the HAD-like hydrolase superfamily. CbbY/CbbZ/Gph/YieH family.</text>
</comment>
<comment type="caution">
    <text evidence="5">The sequence shown here is derived from an EMBL/GenBank/DDBJ whole genome shotgun (WGS) entry which is preliminary data.</text>
</comment>